<organism evidence="11 12">
    <name type="scientific">Bradyrhizobium niftali</name>
    <dbReference type="NCBI Taxonomy" id="2560055"/>
    <lineage>
        <taxon>Bacteria</taxon>
        <taxon>Pseudomonadati</taxon>
        <taxon>Pseudomonadota</taxon>
        <taxon>Alphaproteobacteria</taxon>
        <taxon>Hyphomicrobiales</taxon>
        <taxon>Nitrobacteraceae</taxon>
        <taxon>Bradyrhizobium</taxon>
    </lineage>
</organism>
<evidence type="ECO:0000256" key="4">
    <source>
        <dbReference type="ARBA" id="ARBA00022692"/>
    </source>
</evidence>
<dbReference type="Proteomes" id="UP000297966">
    <property type="component" value="Unassembled WGS sequence"/>
</dbReference>
<protein>
    <submittedName>
        <fullName evidence="11">Undecaprenyl-phosphate glucose phosphotransferase</fullName>
        <ecNumber evidence="11">2.7.8.31</ecNumber>
    </submittedName>
</protein>
<keyword evidence="12" id="KW-1185">Reference proteome</keyword>
<name>A0A4Y9LHS5_9BRAD</name>
<keyword evidence="6 9" id="KW-0472">Membrane</keyword>
<dbReference type="Pfam" id="PF13727">
    <property type="entry name" value="CoA_binding_3"/>
    <property type="match status" value="1"/>
</dbReference>
<evidence type="ECO:0000256" key="6">
    <source>
        <dbReference type="ARBA" id="ARBA00023136"/>
    </source>
</evidence>
<accession>A0A4Y9LHS5</accession>
<dbReference type="InterPro" id="IPR017473">
    <property type="entry name" value="Undecaprenyl-P_gluc_Ptfrase"/>
</dbReference>
<evidence type="ECO:0000259" key="10">
    <source>
        <dbReference type="Pfam" id="PF02397"/>
    </source>
</evidence>
<proteinExistence type="inferred from homology"/>
<evidence type="ECO:0000256" key="5">
    <source>
        <dbReference type="ARBA" id="ARBA00022989"/>
    </source>
</evidence>
<dbReference type="AlphaFoldDB" id="A0A4Y9LHS5"/>
<feature type="transmembrane region" description="Helical" evidence="9">
    <location>
        <begin position="322"/>
        <end position="346"/>
    </location>
</feature>
<dbReference type="PANTHER" id="PTHR30576">
    <property type="entry name" value="COLANIC BIOSYNTHESIS UDP-GLUCOSE LIPID CARRIER TRANSFERASE"/>
    <property type="match status" value="1"/>
</dbReference>
<evidence type="ECO:0000256" key="8">
    <source>
        <dbReference type="SAM" id="MobiDB-lite"/>
    </source>
</evidence>
<dbReference type="PANTHER" id="PTHR30576:SF21">
    <property type="entry name" value="UDP-GLUCOSE:UNDECAPRENYL-PHOSPHATE GLUCOSE-1-PHOSPHATE TRANSFERASE"/>
    <property type="match status" value="1"/>
</dbReference>
<keyword evidence="4 9" id="KW-0812">Transmembrane</keyword>
<evidence type="ECO:0000256" key="2">
    <source>
        <dbReference type="ARBA" id="ARBA00006464"/>
    </source>
</evidence>
<keyword evidence="7" id="KW-0270">Exopolysaccharide synthesis</keyword>
<evidence type="ECO:0000313" key="11">
    <source>
        <dbReference type="EMBL" id="TFV43160.1"/>
    </source>
</evidence>
<feature type="region of interest" description="Disordered" evidence="8">
    <location>
        <begin position="12"/>
        <end position="31"/>
    </location>
</feature>
<dbReference type="Pfam" id="PF02397">
    <property type="entry name" value="Bac_transf"/>
    <property type="match status" value="1"/>
</dbReference>
<dbReference type="InterPro" id="IPR017475">
    <property type="entry name" value="EPS_sugar_tfrase"/>
</dbReference>
<reference evidence="11 12" key="1">
    <citation type="submission" date="2019-03" db="EMBL/GenBank/DDBJ databases">
        <title>Bradyrhizobium diversity isolated from nodules of Chamaecrista fasciculata.</title>
        <authorList>
            <person name="Klepa M.S."/>
            <person name="Urquiaga M.O."/>
            <person name="Hungria M."/>
            <person name="Delamuta J.R."/>
        </authorList>
    </citation>
    <scope>NUCLEOTIDE SEQUENCE [LARGE SCALE GENOMIC DNA]</scope>
    <source>
        <strain evidence="11 12">CNPSo 3448</strain>
    </source>
</reference>
<dbReference type="EMBL" id="SPQT01000025">
    <property type="protein sequence ID" value="TFV43160.1"/>
    <property type="molecule type" value="Genomic_DNA"/>
</dbReference>
<feature type="domain" description="Bacterial sugar transferase" evidence="10">
    <location>
        <begin position="320"/>
        <end position="502"/>
    </location>
</feature>
<dbReference type="NCBIfam" id="TIGR03025">
    <property type="entry name" value="EPS_sugtrans"/>
    <property type="match status" value="1"/>
</dbReference>
<dbReference type="GO" id="GO:0000271">
    <property type="term" value="P:polysaccharide biosynthetic process"/>
    <property type="evidence" value="ECO:0007669"/>
    <property type="project" value="UniProtKB-KW"/>
</dbReference>
<keyword evidence="5 9" id="KW-1133">Transmembrane helix</keyword>
<comment type="subcellular location">
    <subcellularLocation>
        <location evidence="1">Membrane</location>
        <topology evidence="1">Multi-pass membrane protein</topology>
    </subcellularLocation>
</comment>
<comment type="caution">
    <text evidence="11">The sequence shown here is derived from an EMBL/GenBank/DDBJ whole genome shotgun (WGS) entry which is preliminary data.</text>
</comment>
<evidence type="ECO:0000256" key="9">
    <source>
        <dbReference type="SAM" id="Phobius"/>
    </source>
</evidence>
<dbReference type="GO" id="GO:0016020">
    <property type="term" value="C:membrane"/>
    <property type="evidence" value="ECO:0007669"/>
    <property type="project" value="UniProtKB-SubCell"/>
</dbReference>
<feature type="transmembrane region" description="Helical" evidence="9">
    <location>
        <begin position="51"/>
        <end position="70"/>
    </location>
</feature>
<feature type="transmembrane region" description="Helical" evidence="9">
    <location>
        <begin position="124"/>
        <end position="143"/>
    </location>
</feature>
<dbReference type="EC" id="2.7.8.31" evidence="11"/>
<evidence type="ECO:0000256" key="1">
    <source>
        <dbReference type="ARBA" id="ARBA00004141"/>
    </source>
</evidence>
<dbReference type="GO" id="GO:0089702">
    <property type="term" value="F:undecaprenyl-phosphate glucose phosphotransferase activity"/>
    <property type="evidence" value="ECO:0007669"/>
    <property type="project" value="UniProtKB-EC"/>
</dbReference>
<keyword evidence="3 11" id="KW-0808">Transferase</keyword>
<dbReference type="InterPro" id="IPR003362">
    <property type="entry name" value="Bact_transf"/>
</dbReference>
<gene>
    <name evidence="11" type="ORF">E4K65_33560</name>
</gene>
<feature type="transmembrane region" description="Helical" evidence="9">
    <location>
        <begin position="149"/>
        <end position="167"/>
    </location>
</feature>
<evidence type="ECO:0000313" key="12">
    <source>
        <dbReference type="Proteomes" id="UP000297966"/>
    </source>
</evidence>
<sequence>MVKEAILFPQTSADGHRAPDEPASLEGPIDNAPLIEDRQDRRVGVKIPYSALAHLVASFDAAVILFASVVGTELYQILANSGLDHLEPMFGIGPVAALLYVLIGYSTGLYDVRAALAKKQRDAGRIFAQWTLVILLLTSLAFLMKSGAVYSRGSVICFSLLAPLLLVGCRRFAKRIVAGVVADGQVEGQRAVLLGTSEELAALGLAELLEKFGLTEVERVAFPAGRGGFAMSAGEAATLEHAIAVARIRGAEAIVLAFPWSDTRKVELVRDGLRISPLPVRLLPDRRIRSLAGNPSFRLQNSLSVEIQRGPLSRAEQASKRLLDVVGALVGLVVFAPLMILSAIVVKLDSPGPVFFRQKRNGFNAKEFSIFKFRTMTVMEDGATVVQAKRFDPRCTRFGRLLRRSSIDEVPQLINVLMGDMSLVGPRPHALAHDSHYGRLLSEYAFRHHVKPGITGWAQVKGYRGETALVEQMKGRIDCDLWYINNWSLALDFKVLLLTCLELTNRRNAY</sequence>
<feature type="transmembrane region" description="Helical" evidence="9">
    <location>
        <begin position="90"/>
        <end position="112"/>
    </location>
</feature>
<evidence type="ECO:0000256" key="3">
    <source>
        <dbReference type="ARBA" id="ARBA00022679"/>
    </source>
</evidence>
<dbReference type="OrthoDB" id="9808602at2"/>
<dbReference type="GO" id="GO:0009242">
    <property type="term" value="P:colanic acid biosynthetic process"/>
    <property type="evidence" value="ECO:0007669"/>
    <property type="project" value="TreeGrafter"/>
</dbReference>
<comment type="similarity">
    <text evidence="2">Belongs to the bacterial sugar transferase family.</text>
</comment>
<dbReference type="NCBIfam" id="TIGR03023">
    <property type="entry name" value="WcaJ_sugtrans"/>
    <property type="match status" value="1"/>
</dbReference>
<evidence type="ECO:0000256" key="7">
    <source>
        <dbReference type="ARBA" id="ARBA00023169"/>
    </source>
</evidence>